<evidence type="ECO:0000259" key="1">
    <source>
        <dbReference type="Pfam" id="PF00905"/>
    </source>
</evidence>
<dbReference type="Proteomes" id="UP001214250">
    <property type="component" value="Chromosome 1"/>
</dbReference>
<name>A0ABY7VNQ5_9BACT</name>
<sequence>MITTFYLERPLKISAIEQSQFLARLAQAKLPFSKSFQRNVAEIIKLDAQKDWVLYAKTRWANKIGWWVG</sequence>
<gene>
    <name evidence="2" type="ORF">PQO03_08560</name>
</gene>
<proteinExistence type="predicted"/>
<evidence type="ECO:0000313" key="2">
    <source>
        <dbReference type="EMBL" id="WDE95765.1"/>
    </source>
</evidence>
<dbReference type="Gene3D" id="3.40.710.10">
    <property type="entry name" value="DD-peptidase/beta-lactamase superfamily"/>
    <property type="match status" value="1"/>
</dbReference>
<dbReference type="InterPro" id="IPR012338">
    <property type="entry name" value="Beta-lactam/transpept-like"/>
</dbReference>
<accession>A0ABY7VNQ5</accession>
<dbReference type="EMBL" id="CP117811">
    <property type="protein sequence ID" value="WDE95765.1"/>
    <property type="molecule type" value="Genomic_DNA"/>
</dbReference>
<reference evidence="2 3" key="1">
    <citation type="submission" date="2023-02" db="EMBL/GenBank/DDBJ databases">
        <title>Genome sequence of Lentisphaera profundi SAORIC-696.</title>
        <authorList>
            <person name="Kim e."/>
            <person name="Cho J.-C."/>
            <person name="Choi A."/>
            <person name="Kang I."/>
        </authorList>
    </citation>
    <scope>NUCLEOTIDE SEQUENCE [LARGE SCALE GENOMIC DNA]</scope>
    <source>
        <strain evidence="2 3">SAORIC-696</strain>
    </source>
</reference>
<protein>
    <recommendedName>
        <fullName evidence="1">Penicillin-binding protein transpeptidase domain-containing protein</fullName>
    </recommendedName>
</protein>
<feature type="domain" description="Penicillin-binding protein transpeptidase" evidence="1">
    <location>
        <begin position="6"/>
        <end position="65"/>
    </location>
</feature>
<dbReference type="RefSeq" id="WP_274149528.1">
    <property type="nucleotide sequence ID" value="NZ_CP117811.1"/>
</dbReference>
<organism evidence="2 3">
    <name type="scientific">Lentisphaera profundi</name>
    <dbReference type="NCBI Taxonomy" id="1658616"/>
    <lineage>
        <taxon>Bacteria</taxon>
        <taxon>Pseudomonadati</taxon>
        <taxon>Lentisphaerota</taxon>
        <taxon>Lentisphaeria</taxon>
        <taxon>Lentisphaerales</taxon>
        <taxon>Lentisphaeraceae</taxon>
        <taxon>Lentisphaera</taxon>
    </lineage>
</organism>
<keyword evidence="3" id="KW-1185">Reference proteome</keyword>
<dbReference type="InterPro" id="IPR001460">
    <property type="entry name" value="PCN-bd_Tpept"/>
</dbReference>
<evidence type="ECO:0000313" key="3">
    <source>
        <dbReference type="Proteomes" id="UP001214250"/>
    </source>
</evidence>
<dbReference type="Pfam" id="PF00905">
    <property type="entry name" value="Transpeptidase"/>
    <property type="match status" value="1"/>
</dbReference>